<dbReference type="RefSeq" id="WP_164033535.1">
    <property type="nucleotide sequence ID" value="NZ_JAABOQ010000007.1"/>
</dbReference>
<organism evidence="3 4">
    <name type="scientific">Spongiivirga citrea</name>
    <dbReference type="NCBI Taxonomy" id="1481457"/>
    <lineage>
        <taxon>Bacteria</taxon>
        <taxon>Pseudomonadati</taxon>
        <taxon>Bacteroidota</taxon>
        <taxon>Flavobacteriia</taxon>
        <taxon>Flavobacteriales</taxon>
        <taxon>Flavobacteriaceae</taxon>
        <taxon>Spongiivirga</taxon>
    </lineage>
</organism>
<feature type="domain" description="2TM" evidence="2">
    <location>
        <begin position="20"/>
        <end position="105"/>
    </location>
</feature>
<proteinExistence type="predicted"/>
<keyword evidence="1" id="KW-0472">Membrane</keyword>
<comment type="caution">
    <text evidence="3">The sequence shown here is derived from an EMBL/GenBank/DDBJ whole genome shotgun (WGS) entry which is preliminary data.</text>
</comment>
<sequence length="135" mass="15913">MFSKTDDKSTVDPDQQALFEHAQLRINQKKRLNLHFVLFLVGCVFLIVLNVVLGYGSEFTPFNTPWFVWAILIWAFLFLVHALNVLFSQKFMGKQWEEKQRTKLVEKQKKKIAQLQEQVEKEFPPPFEAGLKKKE</sequence>
<dbReference type="InterPro" id="IPR025698">
    <property type="entry name" value="2TM_dom"/>
</dbReference>
<dbReference type="Pfam" id="PF13239">
    <property type="entry name" value="2TM"/>
    <property type="match status" value="1"/>
</dbReference>
<evidence type="ECO:0000313" key="3">
    <source>
        <dbReference type="EMBL" id="NER18854.1"/>
    </source>
</evidence>
<dbReference type="AlphaFoldDB" id="A0A6M0CRX8"/>
<accession>A0A6M0CRX8</accession>
<gene>
    <name evidence="3" type="ORF">GWK10_16665</name>
</gene>
<keyword evidence="4" id="KW-1185">Reference proteome</keyword>
<dbReference type="Proteomes" id="UP000474296">
    <property type="component" value="Unassembled WGS sequence"/>
</dbReference>
<keyword evidence="1" id="KW-1133">Transmembrane helix</keyword>
<feature type="transmembrane region" description="Helical" evidence="1">
    <location>
        <begin position="67"/>
        <end position="87"/>
    </location>
</feature>
<keyword evidence="1" id="KW-0812">Transmembrane</keyword>
<evidence type="ECO:0000259" key="2">
    <source>
        <dbReference type="Pfam" id="PF13239"/>
    </source>
</evidence>
<evidence type="ECO:0000256" key="1">
    <source>
        <dbReference type="SAM" id="Phobius"/>
    </source>
</evidence>
<feature type="transmembrane region" description="Helical" evidence="1">
    <location>
        <begin position="34"/>
        <end position="55"/>
    </location>
</feature>
<dbReference type="EMBL" id="JAABOQ010000007">
    <property type="protein sequence ID" value="NER18854.1"/>
    <property type="molecule type" value="Genomic_DNA"/>
</dbReference>
<reference evidence="3 4" key="1">
    <citation type="submission" date="2020-01" db="EMBL/GenBank/DDBJ databases">
        <title>Spongiivirga citrea KCTC 32990T.</title>
        <authorList>
            <person name="Wang G."/>
        </authorList>
    </citation>
    <scope>NUCLEOTIDE SEQUENCE [LARGE SCALE GENOMIC DNA]</scope>
    <source>
        <strain evidence="3 4">KCTC 32990</strain>
    </source>
</reference>
<evidence type="ECO:0000313" key="4">
    <source>
        <dbReference type="Proteomes" id="UP000474296"/>
    </source>
</evidence>
<protein>
    <recommendedName>
        <fullName evidence="2">2TM domain-containing protein</fullName>
    </recommendedName>
</protein>
<name>A0A6M0CRX8_9FLAO</name>